<keyword evidence="11" id="KW-0597">Phosphoprotein</keyword>
<dbReference type="InterPro" id="IPR002078">
    <property type="entry name" value="Sigma_54_int"/>
</dbReference>
<keyword evidence="6" id="KW-0902">Two-component regulatory system</keyword>
<dbReference type="Gene3D" id="1.10.8.60">
    <property type="match status" value="1"/>
</dbReference>
<evidence type="ECO:0000256" key="6">
    <source>
        <dbReference type="ARBA" id="ARBA00023012"/>
    </source>
</evidence>
<dbReference type="InterPro" id="IPR027417">
    <property type="entry name" value="P-loop_NTPase"/>
</dbReference>
<dbReference type="PANTHER" id="PTHR32071">
    <property type="entry name" value="TRANSCRIPTIONAL REGULATORY PROTEIN"/>
    <property type="match status" value="1"/>
</dbReference>
<evidence type="ECO:0000256" key="10">
    <source>
        <dbReference type="ARBA" id="ARBA00023163"/>
    </source>
</evidence>
<dbReference type="InterPro" id="IPR025944">
    <property type="entry name" value="Sigma_54_int_dom_CS"/>
</dbReference>
<evidence type="ECO:0000313" key="14">
    <source>
        <dbReference type="EMBL" id="SFO35649.1"/>
    </source>
</evidence>
<reference evidence="15" key="1">
    <citation type="submission" date="2016-10" db="EMBL/GenBank/DDBJ databases">
        <authorList>
            <person name="Varghese N."/>
            <person name="Submissions S."/>
        </authorList>
    </citation>
    <scope>NUCLEOTIDE SEQUENCE [LARGE SCALE GENOMIC DNA]</scope>
    <source>
        <strain evidence="15">DSM 28463</strain>
    </source>
</reference>
<evidence type="ECO:0000256" key="7">
    <source>
        <dbReference type="ARBA" id="ARBA00023015"/>
    </source>
</evidence>
<dbReference type="SUPFAM" id="SSF52540">
    <property type="entry name" value="P-loop containing nucleoside triphosphate hydrolases"/>
    <property type="match status" value="1"/>
</dbReference>
<dbReference type="PANTHER" id="PTHR32071:SF117">
    <property type="entry name" value="PTS-DEPENDENT DIHYDROXYACETONE KINASE OPERON REGULATORY PROTEIN-RELATED"/>
    <property type="match status" value="1"/>
</dbReference>
<evidence type="ECO:0000259" key="12">
    <source>
        <dbReference type="PROSITE" id="PS50045"/>
    </source>
</evidence>
<dbReference type="PROSITE" id="PS50045">
    <property type="entry name" value="SIGMA54_INTERACT_4"/>
    <property type="match status" value="1"/>
</dbReference>
<dbReference type="GO" id="GO:0043565">
    <property type="term" value="F:sequence-specific DNA binding"/>
    <property type="evidence" value="ECO:0007669"/>
    <property type="project" value="InterPro"/>
</dbReference>
<dbReference type="PROSITE" id="PS00688">
    <property type="entry name" value="SIGMA54_INTERACT_3"/>
    <property type="match status" value="1"/>
</dbReference>
<dbReference type="PROSITE" id="PS50110">
    <property type="entry name" value="RESPONSE_REGULATORY"/>
    <property type="match status" value="1"/>
</dbReference>
<feature type="modified residue" description="4-aspartylphosphate" evidence="11">
    <location>
        <position position="56"/>
    </location>
</feature>
<evidence type="ECO:0000256" key="8">
    <source>
        <dbReference type="ARBA" id="ARBA00023125"/>
    </source>
</evidence>
<evidence type="ECO:0000256" key="2">
    <source>
        <dbReference type="ARBA" id="ARBA00011135"/>
    </source>
</evidence>
<accession>A0A1I5GIE4</accession>
<keyword evidence="10" id="KW-0804">Transcription</keyword>
<organism evidence="14 15">
    <name type="scientific">Roseovarius lutimaris</name>
    <dbReference type="NCBI Taxonomy" id="1005928"/>
    <lineage>
        <taxon>Bacteria</taxon>
        <taxon>Pseudomonadati</taxon>
        <taxon>Pseudomonadota</taxon>
        <taxon>Alphaproteobacteria</taxon>
        <taxon>Rhodobacterales</taxon>
        <taxon>Roseobacteraceae</taxon>
        <taxon>Roseovarius</taxon>
    </lineage>
</organism>
<dbReference type="FunFam" id="3.40.50.300:FF:000006">
    <property type="entry name" value="DNA-binding transcriptional regulator NtrC"/>
    <property type="match status" value="1"/>
</dbReference>
<proteinExistence type="predicted"/>
<feature type="domain" description="Response regulatory" evidence="13">
    <location>
        <begin position="6"/>
        <end position="122"/>
    </location>
</feature>
<dbReference type="PRINTS" id="PR01590">
    <property type="entry name" value="HTHFIS"/>
</dbReference>
<dbReference type="EMBL" id="FOVP01000031">
    <property type="protein sequence ID" value="SFO35649.1"/>
    <property type="molecule type" value="Genomic_DNA"/>
</dbReference>
<keyword evidence="7" id="KW-0805">Transcription regulation</keyword>
<keyword evidence="5" id="KW-0067">ATP-binding</keyword>
<dbReference type="STRING" id="1005928.SAMN04487859_13111"/>
<dbReference type="SMART" id="SM00382">
    <property type="entry name" value="AAA"/>
    <property type="match status" value="1"/>
</dbReference>
<dbReference type="Gene3D" id="3.40.50.300">
    <property type="entry name" value="P-loop containing nucleotide triphosphate hydrolases"/>
    <property type="match status" value="1"/>
</dbReference>
<dbReference type="SUPFAM" id="SSF52172">
    <property type="entry name" value="CheY-like"/>
    <property type="match status" value="1"/>
</dbReference>
<dbReference type="Pfam" id="PF02954">
    <property type="entry name" value="HTH_8"/>
    <property type="match status" value="1"/>
</dbReference>
<name>A0A1I5GIE4_9RHOB</name>
<dbReference type="Gene3D" id="1.10.10.60">
    <property type="entry name" value="Homeodomain-like"/>
    <property type="match status" value="1"/>
</dbReference>
<dbReference type="Proteomes" id="UP000198599">
    <property type="component" value="Unassembled WGS sequence"/>
</dbReference>
<feature type="domain" description="Sigma-54 factor interaction" evidence="12">
    <location>
        <begin position="165"/>
        <end position="394"/>
    </location>
</feature>
<gene>
    <name evidence="14" type="ORF">SAMN04487859_13111</name>
</gene>
<dbReference type="InterPro" id="IPR011006">
    <property type="entry name" value="CheY-like_superfamily"/>
</dbReference>
<dbReference type="GO" id="GO:0006355">
    <property type="term" value="P:regulation of DNA-templated transcription"/>
    <property type="evidence" value="ECO:0007669"/>
    <property type="project" value="InterPro"/>
</dbReference>
<evidence type="ECO:0000256" key="3">
    <source>
        <dbReference type="ARBA" id="ARBA00015308"/>
    </source>
</evidence>
<sequence>MSHTQTVLVKSTDTSVIQAASTALSELDGYRLIYCEDDKSASSRLDELKIDLIFYDLDPKNFGPDNALTQSRLSHAACSRIVVCSNAEMADGARVCEDTASYLYLIKPLAEKQIRMAVKRALEHAELSRRHRLLSRELKLSLDEDMFGKTESGSVQGGVSRFERLVYASSKMAEVVAEAKVAATTDMPVLIRGATGTGKELLARAIHFNSNRANSPMHSQNCGGVSDDALYSELFGHVRGGFPGAIADRLGLFRAADGGTVFLDEVSEVSPQFQVALLRFLQEGEVKPLGSDKTLNSDVRIIAASNRSIEEMVEKGQFRRDLYYRLKGFQLELPALKDRKEDIPVLTNFFVEKYAGVVGRRVLGVTTEVLNKLENFPFPGNVRELETEVQRLVAVAEQGGYIALRHLSEKISNAPTPNDESTDFMPSGATLKEKVESLEQAILTQSLTACHWNQSKVADELGISRVGLANKIKRYGLRKG</sequence>
<dbReference type="InterPro" id="IPR058031">
    <property type="entry name" value="AAA_lid_NorR"/>
</dbReference>
<dbReference type="SUPFAM" id="SSF46689">
    <property type="entry name" value="Homeodomain-like"/>
    <property type="match status" value="1"/>
</dbReference>
<dbReference type="PROSITE" id="PS00676">
    <property type="entry name" value="SIGMA54_INTERACT_2"/>
    <property type="match status" value="1"/>
</dbReference>
<keyword evidence="4" id="KW-0547">Nucleotide-binding</keyword>
<keyword evidence="15" id="KW-1185">Reference proteome</keyword>
<comment type="subunit">
    <text evidence="2">Interacts with sigma-54.</text>
</comment>
<evidence type="ECO:0000256" key="5">
    <source>
        <dbReference type="ARBA" id="ARBA00022840"/>
    </source>
</evidence>
<evidence type="ECO:0000256" key="11">
    <source>
        <dbReference type="PROSITE-ProRule" id="PRU00169"/>
    </source>
</evidence>
<evidence type="ECO:0000256" key="1">
    <source>
        <dbReference type="ARBA" id="ARBA00002167"/>
    </source>
</evidence>
<dbReference type="InterPro" id="IPR009057">
    <property type="entry name" value="Homeodomain-like_sf"/>
</dbReference>
<dbReference type="Gene3D" id="3.40.50.2300">
    <property type="match status" value="1"/>
</dbReference>
<dbReference type="InterPro" id="IPR003593">
    <property type="entry name" value="AAA+_ATPase"/>
</dbReference>
<dbReference type="GO" id="GO:0005524">
    <property type="term" value="F:ATP binding"/>
    <property type="evidence" value="ECO:0007669"/>
    <property type="project" value="UniProtKB-KW"/>
</dbReference>
<evidence type="ECO:0000313" key="15">
    <source>
        <dbReference type="Proteomes" id="UP000198599"/>
    </source>
</evidence>
<evidence type="ECO:0000259" key="13">
    <source>
        <dbReference type="PROSITE" id="PS50110"/>
    </source>
</evidence>
<dbReference type="Pfam" id="PF25601">
    <property type="entry name" value="AAA_lid_14"/>
    <property type="match status" value="1"/>
</dbReference>
<keyword evidence="9" id="KW-0010">Activator</keyword>
<evidence type="ECO:0000256" key="9">
    <source>
        <dbReference type="ARBA" id="ARBA00023159"/>
    </source>
</evidence>
<dbReference type="Pfam" id="PF00158">
    <property type="entry name" value="Sigma54_activat"/>
    <property type="match status" value="1"/>
</dbReference>
<dbReference type="GO" id="GO:0000160">
    <property type="term" value="P:phosphorelay signal transduction system"/>
    <property type="evidence" value="ECO:0007669"/>
    <property type="project" value="UniProtKB-KW"/>
</dbReference>
<dbReference type="CDD" id="cd00009">
    <property type="entry name" value="AAA"/>
    <property type="match status" value="1"/>
</dbReference>
<keyword evidence="8" id="KW-0238">DNA-binding</keyword>
<comment type="function">
    <text evidence="1">Required for activation of most nif operons, which are directly involved in nitrogen fixation.</text>
</comment>
<protein>
    <recommendedName>
        <fullName evidence="3">Nif-specific regulatory protein</fullName>
    </recommendedName>
</protein>
<evidence type="ECO:0000256" key="4">
    <source>
        <dbReference type="ARBA" id="ARBA00022741"/>
    </source>
</evidence>
<dbReference type="InterPro" id="IPR025943">
    <property type="entry name" value="Sigma_54_int_dom_ATP-bd_2"/>
</dbReference>
<dbReference type="InterPro" id="IPR001789">
    <property type="entry name" value="Sig_transdc_resp-reg_receiver"/>
</dbReference>
<dbReference type="InterPro" id="IPR002197">
    <property type="entry name" value="HTH_Fis"/>
</dbReference>
<dbReference type="AlphaFoldDB" id="A0A1I5GIE4"/>